<comment type="caution">
    <text evidence="1">The sequence shown here is derived from an EMBL/GenBank/DDBJ whole genome shotgun (WGS) entry which is preliminary data.</text>
</comment>
<dbReference type="AlphaFoldDB" id="A0A840UVY4"/>
<gene>
    <name evidence="1" type="ORF">HNR46_000106</name>
</gene>
<organism evidence="1 2">
    <name type="scientific">Haloferula luteola</name>
    <dbReference type="NCBI Taxonomy" id="595692"/>
    <lineage>
        <taxon>Bacteria</taxon>
        <taxon>Pseudomonadati</taxon>
        <taxon>Verrucomicrobiota</taxon>
        <taxon>Verrucomicrobiia</taxon>
        <taxon>Verrucomicrobiales</taxon>
        <taxon>Verrucomicrobiaceae</taxon>
        <taxon>Haloferula</taxon>
    </lineage>
</organism>
<dbReference type="Proteomes" id="UP000557717">
    <property type="component" value="Unassembled WGS sequence"/>
</dbReference>
<reference evidence="1 2" key="1">
    <citation type="submission" date="2020-08" db="EMBL/GenBank/DDBJ databases">
        <title>Genomic Encyclopedia of Type Strains, Phase IV (KMG-IV): sequencing the most valuable type-strain genomes for metagenomic binning, comparative biology and taxonomic classification.</title>
        <authorList>
            <person name="Goeker M."/>
        </authorList>
    </citation>
    <scope>NUCLEOTIDE SEQUENCE [LARGE SCALE GENOMIC DNA]</scope>
    <source>
        <strain evidence="1 2">YC6886</strain>
    </source>
</reference>
<sequence length="49" mass="5737">MKDVGKRRYVVENFFGSIKCFRRIGTRYDRIAEIDAFLRIPRCLNGLAA</sequence>
<accession>A0A840UVY4</accession>
<dbReference type="RefSeq" id="WP_184014767.1">
    <property type="nucleotide sequence ID" value="NZ_JACHFD010000001.1"/>
</dbReference>
<evidence type="ECO:0000313" key="1">
    <source>
        <dbReference type="EMBL" id="MBB5349885.1"/>
    </source>
</evidence>
<name>A0A840UVY4_9BACT</name>
<keyword evidence="2" id="KW-1185">Reference proteome</keyword>
<evidence type="ECO:0000313" key="2">
    <source>
        <dbReference type="Proteomes" id="UP000557717"/>
    </source>
</evidence>
<protein>
    <submittedName>
        <fullName evidence="1">Transposase</fullName>
    </submittedName>
</protein>
<dbReference type="EMBL" id="JACHFD010000001">
    <property type="protein sequence ID" value="MBB5349885.1"/>
    <property type="molecule type" value="Genomic_DNA"/>
</dbReference>
<proteinExistence type="predicted"/>